<evidence type="ECO:0000313" key="14">
    <source>
        <dbReference type="Proteomes" id="UP000198638"/>
    </source>
</evidence>
<keyword evidence="6 11" id="KW-0732">Signal</keyword>
<dbReference type="SUPFAM" id="SSF56935">
    <property type="entry name" value="Porins"/>
    <property type="match status" value="1"/>
</dbReference>
<sequence>MKSNSAKHSLKLLLTCGFAGSLCVGAHAQSSVTLYGIVDSGVEYVSHASKTGSGDLFRLNTGNRINSRWGVTGKENLGDGLRSIFTLESGIAMNNGTLQQGGRLFGRQAFVGLESDRYGSLMAGRQMTPMYRYFLSLDPLNYSSYGLSAQDSQFVGRADNAVGYLGHAGPFEVNALYSFGYDATITNGAQVPGEFRVGKEYDIGARYRQGPFNLTFAYEQRQGTSAASANDSERRYVAGGSWEIGSATLYGGYELLLNDVVATLQASPPQYMAFGGVRYKVTSQLHLSAATYYHSYRMVSAHALSSGVNADYWLSKRTALYTDVTYVINSARSALSATGSTTPVATGANQLAVAIGIVHTF</sequence>
<evidence type="ECO:0000256" key="2">
    <source>
        <dbReference type="ARBA" id="ARBA00011233"/>
    </source>
</evidence>
<evidence type="ECO:0000259" key="12">
    <source>
        <dbReference type="Pfam" id="PF13609"/>
    </source>
</evidence>
<dbReference type="GO" id="GO:0006811">
    <property type="term" value="P:monoatomic ion transport"/>
    <property type="evidence" value="ECO:0007669"/>
    <property type="project" value="UniProtKB-KW"/>
</dbReference>
<feature type="domain" description="Porin" evidence="12">
    <location>
        <begin position="23"/>
        <end position="330"/>
    </location>
</feature>
<comment type="subcellular location">
    <subcellularLocation>
        <location evidence="1">Cell outer membrane</location>
        <topology evidence="1">Multi-pass membrane protein</topology>
    </subcellularLocation>
</comment>
<keyword evidence="7" id="KW-0406">Ion transport</keyword>
<dbReference type="GO" id="GO:0015288">
    <property type="term" value="F:porin activity"/>
    <property type="evidence" value="ECO:0007669"/>
    <property type="project" value="UniProtKB-KW"/>
</dbReference>
<dbReference type="AlphaFoldDB" id="A0A1H4D609"/>
<proteinExistence type="predicted"/>
<keyword evidence="10" id="KW-0998">Cell outer membrane</keyword>
<evidence type="ECO:0000256" key="8">
    <source>
        <dbReference type="ARBA" id="ARBA00023114"/>
    </source>
</evidence>
<dbReference type="PANTHER" id="PTHR34501:SF9">
    <property type="entry name" value="MAJOR OUTER MEMBRANE PROTEIN P.IA"/>
    <property type="match status" value="1"/>
</dbReference>
<dbReference type="STRING" id="83784.SAMN05192564_102682"/>
<dbReference type="GO" id="GO:0009279">
    <property type="term" value="C:cell outer membrane"/>
    <property type="evidence" value="ECO:0007669"/>
    <property type="project" value="UniProtKB-SubCell"/>
</dbReference>
<evidence type="ECO:0000313" key="13">
    <source>
        <dbReference type="EMBL" id="SEA68081.1"/>
    </source>
</evidence>
<accession>A0A1H4D609</accession>
<keyword evidence="14" id="KW-1185">Reference proteome</keyword>
<organism evidence="13 14">
    <name type="scientific">Paraburkholderia sartisoli</name>
    <dbReference type="NCBI Taxonomy" id="83784"/>
    <lineage>
        <taxon>Bacteria</taxon>
        <taxon>Pseudomonadati</taxon>
        <taxon>Pseudomonadota</taxon>
        <taxon>Betaproteobacteria</taxon>
        <taxon>Burkholderiales</taxon>
        <taxon>Burkholderiaceae</taxon>
        <taxon>Paraburkholderia</taxon>
    </lineage>
</organism>
<evidence type="ECO:0000256" key="10">
    <source>
        <dbReference type="ARBA" id="ARBA00023237"/>
    </source>
</evidence>
<evidence type="ECO:0000256" key="4">
    <source>
        <dbReference type="ARBA" id="ARBA00022452"/>
    </source>
</evidence>
<name>A0A1H4D609_9BURK</name>
<keyword evidence="4" id="KW-1134">Transmembrane beta strand</keyword>
<dbReference type="Proteomes" id="UP000198638">
    <property type="component" value="Unassembled WGS sequence"/>
</dbReference>
<dbReference type="EMBL" id="FNRQ01000002">
    <property type="protein sequence ID" value="SEA68081.1"/>
    <property type="molecule type" value="Genomic_DNA"/>
</dbReference>
<gene>
    <name evidence="13" type="ORF">SAMN05192564_102682</name>
</gene>
<dbReference type="Pfam" id="PF13609">
    <property type="entry name" value="Porin_4"/>
    <property type="match status" value="1"/>
</dbReference>
<feature type="chain" id="PRO_5011759708" evidence="11">
    <location>
        <begin position="29"/>
        <end position="361"/>
    </location>
</feature>
<evidence type="ECO:0000256" key="3">
    <source>
        <dbReference type="ARBA" id="ARBA00022448"/>
    </source>
</evidence>
<protein>
    <submittedName>
        <fullName evidence="13">Outer membrane protein (Porin)</fullName>
    </submittedName>
</protein>
<dbReference type="InterPro" id="IPR023614">
    <property type="entry name" value="Porin_dom_sf"/>
</dbReference>
<dbReference type="Gene3D" id="2.40.160.10">
    <property type="entry name" value="Porin"/>
    <property type="match status" value="1"/>
</dbReference>
<keyword evidence="9" id="KW-0472">Membrane</keyword>
<dbReference type="CDD" id="cd00342">
    <property type="entry name" value="gram_neg_porins"/>
    <property type="match status" value="1"/>
</dbReference>
<dbReference type="PANTHER" id="PTHR34501">
    <property type="entry name" value="PROTEIN YDDL-RELATED"/>
    <property type="match status" value="1"/>
</dbReference>
<comment type="subunit">
    <text evidence="2">Homotrimer.</text>
</comment>
<evidence type="ECO:0000256" key="9">
    <source>
        <dbReference type="ARBA" id="ARBA00023136"/>
    </source>
</evidence>
<evidence type="ECO:0000256" key="1">
    <source>
        <dbReference type="ARBA" id="ARBA00004571"/>
    </source>
</evidence>
<dbReference type="RefSeq" id="WP_090532462.1">
    <property type="nucleotide sequence ID" value="NZ_FNRQ01000002.1"/>
</dbReference>
<evidence type="ECO:0000256" key="6">
    <source>
        <dbReference type="ARBA" id="ARBA00022729"/>
    </source>
</evidence>
<keyword evidence="8" id="KW-0626">Porin</keyword>
<keyword evidence="3" id="KW-0813">Transport</keyword>
<dbReference type="InterPro" id="IPR050298">
    <property type="entry name" value="Gram-neg_bact_OMP"/>
</dbReference>
<dbReference type="OrthoDB" id="8952625at2"/>
<dbReference type="GO" id="GO:0046930">
    <property type="term" value="C:pore complex"/>
    <property type="evidence" value="ECO:0007669"/>
    <property type="project" value="UniProtKB-KW"/>
</dbReference>
<reference evidence="14" key="1">
    <citation type="submission" date="2016-10" db="EMBL/GenBank/DDBJ databases">
        <authorList>
            <person name="Varghese N."/>
            <person name="Submissions S."/>
        </authorList>
    </citation>
    <scope>NUCLEOTIDE SEQUENCE [LARGE SCALE GENOMIC DNA]</scope>
    <source>
        <strain evidence="14">LMG 24000</strain>
    </source>
</reference>
<evidence type="ECO:0000256" key="7">
    <source>
        <dbReference type="ARBA" id="ARBA00023065"/>
    </source>
</evidence>
<keyword evidence="5" id="KW-0812">Transmembrane</keyword>
<feature type="signal peptide" evidence="11">
    <location>
        <begin position="1"/>
        <end position="28"/>
    </location>
</feature>
<dbReference type="InterPro" id="IPR033900">
    <property type="entry name" value="Gram_neg_porin_domain"/>
</dbReference>
<evidence type="ECO:0000256" key="11">
    <source>
        <dbReference type="SAM" id="SignalP"/>
    </source>
</evidence>
<evidence type="ECO:0000256" key="5">
    <source>
        <dbReference type="ARBA" id="ARBA00022692"/>
    </source>
</evidence>